<proteinExistence type="predicted"/>
<feature type="region of interest" description="Disordered" evidence="1">
    <location>
        <begin position="86"/>
        <end position="146"/>
    </location>
</feature>
<dbReference type="Proteomes" id="UP001208690">
    <property type="component" value="Unassembled WGS sequence"/>
</dbReference>
<keyword evidence="3" id="KW-1185">Reference proteome</keyword>
<evidence type="ECO:0000313" key="3">
    <source>
        <dbReference type="Proteomes" id="UP001208690"/>
    </source>
</evidence>
<evidence type="ECO:0000256" key="1">
    <source>
        <dbReference type="SAM" id="MobiDB-lite"/>
    </source>
</evidence>
<protein>
    <submittedName>
        <fullName evidence="2">Uncharacterized protein</fullName>
    </submittedName>
</protein>
<sequence length="146" mass="15443">MIVQIARAKGKHCLDLASFLAKPLPASWRTTVLPDETQCRPAFLSQTSVAILARRTDGDVGLAPEGLVPNLVGQIGATLVDEFWGDPADRGQGMGTSLDPACTTTAGQIGKSPTELSDKTDFPEDPAIKPFDLTGGKQSSCLRKYG</sequence>
<reference evidence="2 3" key="1">
    <citation type="submission" date="2022-04" db="EMBL/GenBank/DDBJ databases">
        <title>Roseobacter sp. WL0113 is a bacterium isolated from neritic sediment.</title>
        <authorList>
            <person name="Wang L."/>
            <person name="He W."/>
            <person name="Zhang D.-F."/>
        </authorList>
    </citation>
    <scope>NUCLEOTIDE SEQUENCE [LARGE SCALE GENOMIC DNA]</scope>
    <source>
        <strain evidence="2 3">WL0113</strain>
    </source>
</reference>
<comment type="caution">
    <text evidence="2">The sequence shown here is derived from an EMBL/GenBank/DDBJ whole genome shotgun (WGS) entry which is preliminary data.</text>
</comment>
<dbReference type="RefSeq" id="WP_263845831.1">
    <property type="nucleotide sequence ID" value="NZ_JALIEB010000017.1"/>
</dbReference>
<feature type="compositionally biased region" description="Polar residues" evidence="1">
    <location>
        <begin position="136"/>
        <end position="146"/>
    </location>
</feature>
<gene>
    <name evidence="2" type="ORF">MUB52_19480</name>
</gene>
<organism evidence="2 3">
    <name type="scientific">Roseobacter sinensis</name>
    <dbReference type="NCBI Taxonomy" id="2931391"/>
    <lineage>
        <taxon>Bacteria</taxon>
        <taxon>Pseudomonadati</taxon>
        <taxon>Pseudomonadota</taxon>
        <taxon>Alphaproteobacteria</taxon>
        <taxon>Rhodobacterales</taxon>
        <taxon>Roseobacteraceae</taxon>
        <taxon>Roseobacter</taxon>
    </lineage>
</organism>
<evidence type="ECO:0000313" key="2">
    <source>
        <dbReference type="EMBL" id="MCV3273620.1"/>
    </source>
</evidence>
<name>A0ABT3BJ98_9RHOB</name>
<accession>A0ABT3BJ98</accession>
<dbReference type="EMBL" id="JALIEB010000017">
    <property type="protein sequence ID" value="MCV3273620.1"/>
    <property type="molecule type" value="Genomic_DNA"/>
</dbReference>